<keyword evidence="1" id="KW-1133">Transmembrane helix</keyword>
<evidence type="ECO:0000313" key="3">
    <source>
        <dbReference type="EMBL" id="KAA9133334.1"/>
    </source>
</evidence>
<keyword evidence="1" id="KW-0812">Transmembrane</keyword>
<feature type="transmembrane region" description="Helical" evidence="1">
    <location>
        <begin position="17"/>
        <end position="37"/>
    </location>
</feature>
<dbReference type="NCBIfam" id="TIGR03647">
    <property type="entry name" value="Na_symport_sm"/>
    <property type="match status" value="1"/>
</dbReference>
<organism evidence="3 4">
    <name type="scientific">Marinihelvus fidelis</name>
    <dbReference type="NCBI Taxonomy" id="2613842"/>
    <lineage>
        <taxon>Bacteria</taxon>
        <taxon>Pseudomonadati</taxon>
        <taxon>Pseudomonadota</taxon>
        <taxon>Gammaproteobacteria</taxon>
        <taxon>Chromatiales</taxon>
        <taxon>Wenzhouxiangellaceae</taxon>
        <taxon>Marinihelvus</taxon>
    </lineage>
</organism>
<feature type="transmembrane region" description="Helical" evidence="1">
    <location>
        <begin position="52"/>
        <end position="72"/>
    </location>
</feature>
<dbReference type="InterPro" id="IPR019886">
    <property type="entry name" value="Na_symporter_ssu"/>
</dbReference>
<feature type="domain" description="Sodium symporter small subunit" evidence="2">
    <location>
        <begin position="7"/>
        <end position="84"/>
    </location>
</feature>
<accession>A0A5N0TFS7</accession>
<evidence type="ECO:0000313" key="4">
    <source>
        <dbReference type="Proteomes" id="UP000325372"/>
    </source>
</evidence>
<dbReference type="Proteomes" id="UP000325372">
    <property type="component" value="Unassembled WGS sequence"/>
</dbReference>
<proteinExistence type="predicted"/>
<gene>
    <name evidence="3" type="ORF">F3N42_02990</name>
</gene>
<keyword evidence="1" id="KW-0472">Membrane</keyword>
<dbReference type="Pfam" id="PF13937">
    <property type="entry name" value="DUF4212"/>
    <property type="match status" value="1"/>
</dbReference>
<reference evidence="3 4" key="1">
    <citation type="submission" date="2019-09" db="EMBL/GenBank/DDBJ databases">
        <title>Wenzhouxiangella sp. Genome sequencing and assembly.</title>
        <authorList>
            <person name="Zhang R."/>
        </authorList>
    </citation>
    <scope>NUCLEOTIDE SEQUENCE [LARGE SCALE GENOMIC DNA]</scope>
    <source>
        <strain evidence="3 4">W260</strain>
    </source>
</reference>
<evidence type="ECO:0000256" key="1">
    <source>
        <dbReference type="SAM" id="Phobius"/>
    </source>
</evidence>
<dbReference type="RefSeq" id="WP_150862893.1">
    <property type="nucleotide sequence ID" value="NZ_VYXP01000002.1"/>
</dbReference>
<evidence type="ECO:0000259" key="2">
    <source>
        <dbReference type="Pfam" id="PF13937"/>
    </source>
</evidence>
<sequence>MKEDLSRQAYWRANIRLVLGCLVAWFVVSFGFGILLAEPLNAIHLGGFKLGFWFAQQGSIMAFLLIIFFYAWRMNRLDHRFGVDDDEPGVGS</sequence>
<dbReference type="AlphaFoldDB" id="A0A5N0TFS7"/>
<comment type="caution">
    <text evidence="3">The sequence shown here is derived from an EMBL/GenBank/DDBJ whole genome shotgun (WGS) entry which is preliminary data.</text>
</comment>
<protein>
    <submittedName>
        <fullName evidence="3">DUF4212 domain-containing protein</fullName>
    </submittedName>
</protein>
<dbReference type="EMBL" id="VYXP01000002">
    <property type="protein sequence ID" value="KAA9133334.1"/>
    <property type="molecule type" value="Genomic_DNA"/>
</dbReference>
<name>A0A5N0TFS7_9GAMM</name>
<keyword evidence="4" id="KW-1185">Reference proteome</keyword>